<dbReference type="Proteomes" id="UP000182569">
    <property type="component" value="Chromosome"/>
</dbReference>
<dbReference type="PANTHER" id="PTHR11104:SF0">
    <property type="entry name" value="SPBETA PROPHAGE-DERIVED AMINOGLYCOSIDE N(3')-ACETYLTRANSFERASE-LIKE PROTEIN YOKD"/>
    <property type="match status" value="1"/>
</dbReference>
<dbReference type="GO" id="GO:0046353">
    <property type="term" value="F:aminoglycoside 3-N-acetyltransferase activity"/>
    <property type="evidence" value="ECO:0007669"/>
    <property type="project" value="UniProtKB-EC"/>
</dbReference>
<dbReference type="EMBL" id="CP015756">
    <property type="protein sequence ID" value="APC41754.1"/>
    <property type="molecule type" value="Genomic_DNA"/>
</dbReference>
<dbReference type="InterPro" id="IPR003679">
    <property type="entry name" value="Amioglycoside_AcTrfase"/>
</dbReference>
<dbReference type="SUPFAM" id="SSF110710">
    <property type="entry name" value="TTHA0583/YokD-like"/>
    <property type="match status" value="1"/>
</dbReference>
<sequence length="273" mass="30890">MSEEKIINTTREPNTINTIYQDLMRLGINGSDILLVHSSLSKLDWVCGGAQTVITALRNVVGSDGTLVMPAHSGEWSDPAQWSNPPVPKEWIQTIYDNMPAFDPEISPTRGMGRIAELFRTFPSTIRSNHPLVSFSANGKEAMHIIENHPLTPQLGMDSPLGKMYNLKAKVLLLGVEYNSCTSFHLSESLIDEMSKERVGATIFENGDRCWKWFEDYEYDTEDFMLIGKDFEKNYNVQKGMVGNAQCTLFEMKDGVDFAKSWLIKHRFATRLI</sequence>
<evidence type="ECO:0000256" key="1">
    <source>
        <dbReference type="ARBA" id="ARBA00006383"/>
    </source>
</evidence>
<evidence type="ECO:0000256" key="3">
    <source>
        <dbReference type="ARBA" id="ARBA00023315"/>
    </source>
</evidence>
<comment type="catalytic activity">
    <reaction evidence="4">
        <text>a 2-deoxystreptamine antibiotic + acetyl-CoA = an N(3)-acetyl-2-deoxystreptamine antibiotic + CoA + H(+)</text>
        <dbReference type="Rhea" id="RHEA:12665"/>
        <dbReference type="ChEBI" id="CHEBI:15378"/>
        <dbReference type="ChEBI" id="CHEBI:57287"/>
        <dbReference type="ChEBI" id="CHEBI:57288"/>
        <dbReference type="ChEBI" id="CHEBI:57921"/>
        <dbReference type="ChEBI" id="CHEBI:77452"/>
        <dbReference type="EC" id="2.3.1.81"/>
    </reaction>
</comment>
<accession>A0A1J0GK16</accession>
<evidence type="ECO:0000256" key="4">
    <source>
        <dbReference type="RuleBase" id="RU365031"/>
    </source>
</evidence>
<dbReference type="AlphaFoldDB" id="A0A1J0GK16"/>
<keyword evidence="6" id="KW-1185">Reference proteome</keyword>
<dbReference type="RefSeq" id="WP_071614047.1">
    <property type="nucleotide sequence ID" value="NZ_CP015756.1"/>
</dbReference>
<dbReference type="GO" id="GO:0046677">
    <property type="term" value="P:response to antibiotic"/>
    <property type="evidence" value="ECO:0007669"/>
    <property type="project" value="UniProtKB-KW"/>
</dbReference>
<keyword evidence="4" id="KW-0046">Antibiotic resistance</keyword>
<comment type="similarity">
    <text evidence="1 4">Belongs to the antibiotic N-acetyltransferase family.</text>
</comment>
<evidence type="ECO:0000313" key="6">
    <source>
        <dbReference type="Proteomes" id="UP000182569"/>
    </source>
</evidence>
<organism evidence="5 6">
    <name type="scientific">Clostridium estertheticum subsp. estertheticum</name>
    <dbReference type="NCBI Taxonomy" id="1552"/>
    <lineage>
        <taxon>Bacteria</taxon>
        <taxon>Bacillati</taxon>
        <taxon>Bacillota</taxon>
        <taxon>Clostridia</taxon>
        <taxon>Eubacteriales</taxon>
        <taxon>Clostridiaceae</taxon>
        <taxon>Clostridium</taxon>
    </lineage>
</organism>
<evidence type="ECO:0000313" key="5">
    <source>
        <dbReference type="EMBL" id="APC41754.1"/>
    </source>
</evidence>
<dbReference type="STRING" id="1552.A7L45_17610"/>
<dbReference type="OrthoDB" id="7330654at2"/>
<evidence type="ECO:0000256" key="2">
    <source>
        <dbReference type="ARBA" id="ARBA00022679"/>
    </source>
</evidence>
<dbReference type="InterPro" id="IPR028345">
    <property type="entry name" value="Antibiotic_NAT-like"/>
</dbReference>
<keyword evidence="3 4" id="KW-0012">Acyltransferase</keyword>
<protein>
    <recommendedName>
        <fullName evidence="4">Aminoglycoside N(3)-acetyltransferase</fullName>
        <ecNumber evidence="4">2.3.1.-</ecNumber>
    </recommendedName>
</protein>
<dbReference type="Pfam" id="PF02522">
    <property type="entry name" value="Antibiotic_NAT"/>
    <property type="match status" value="1"/>
</dbReference>
<dbReference type="KEGG" id="ceu:A7L45_17610"/>
<keyword evidence="2 4" id="KW-0808">Transferase</keyword>
<gene>
    <name evidence="5" type="ORF">A7L45_17610</name>
</gene>
<proteinExistence type="inferred from homology"/>
<name>A0A1J0GK16_9CLOT</name>
<dbReference type="PANTHER" id="PTHR11104">
    <property type="entry name" value="AMINOGLYCOSIDE N3-ACETYLTRANSFERASE"/>
    <property type="match status" value="1"/>
</dbReference>
<dbReference type="EC" id="2.3.1.-" evidence="4"/>
<reference evidence="6" key="1">
    <citation type="journal article" date="2016" name="Front. Microbiol.">
        <title>Complete Genome Sequence of Clostridium estertheticum DSM 8809, a Microbe Identified in Spoiled Vacuum Packed Beef.</title>
        <authorList>
            <person name="Yu Z."/>
            <person name="Gunn L."/>
            <person name="Brennan E."/>
            <person name="Reid R."/>
            <person name="Wall P.G."/>
            <person name="Gaora O.P."/>
            <person name="Hurley D."/>
            <person name="Bolton D."/>
            <person name="Fanning S."/>
        </authorList>
    </citation>
    <scope>NUCLEOTIDE SEQUENCE [LARGE SCALE GENOMIC DNA]</scope>
    <source>
        <strain evidence="6">DSM 8809</strain>
    </source>
</reference>